<dbReference type="InterPro" id="IPR036388">
    <property type="entry name" value="WH-like_DNA-bd_sf"/>
</dbReference>
<evidence type="ECO:0000259" key="1">
    <source>
        <dbReference type="Pfam" id="PF03551"/>
    </source>
</evidence>
<feature type="domain" description="Transcription regulator PadR N-terminal" evidence="1">
    <location>
        <begin position="14"/>
        <end position="89"/>
    </location>
</feature>
<accession>A0ABQ2CZF0</accession>
<sequence length="107" mass="12255">MTQPLVEAQFQILLALLPGKKHGYRIMKDIQEHTDQLVNIGPATLYNNIRKLLQMGLIEPAPLDPADPEPDERRRAYQLTDAGTKVLKEHLRQLEKTLTLARKHILL</sequence>
<dbReference type="Gene3D" id="1.10.10.10">
    <property type="entry name" value="Winged helix-like DNA-binding domain superfamily/Winged helix DNA-binding domain"/>
    <property type="match status" value="1"/>
</dbReference>
<keyword evidence="3" id="KW-1185">Reference proteome</keyword>
<dbReference type="InterPro" id="IPR036390">
    <property type="entry name" value="WH_DNA-bd_sf"/>
</dbReference>
<dbReference type="Pfam" id="PF03551">
    <property type="entry name" value="PadR"/>
    <property type="match status" value="1"/>
</dbReference>
<reference evidence="3" key="1">
    <citation type="journal article" date="2019" name="Int. J. Syst. Evol. Microbiol.">
        <title>The Global Catalogue of Microorganisms (GCM) 10K type strain sequencing project: providing services to taxonomists for standard genome sequencing and annotation.</title>
        <authorList>
            <consortium name="The Broad Institute Genomics Platform"/>
            <consortium name="The Broad Institute Genome Sequencing Center for Infectious Disease"/>
            <person name="Wu L."/>
            <person name="Ma J."/>
        </authorList>
    </citation>
    <scope>NUCLEOTIDE SEQUENCE [LARGE SCALE GENOMIC DNA]</scope>
    <source>
        <strain evidence="3">JCM 14370</strain>
    </source>
</reference>
<dbReference type="InterPro" id="IPR052509">
    <property type="entry name" value="Metal_resp_DNA-bind_regulator"/>
</dbReference>
<name>A0ABQ2CZF0_9DEIO</name>
<dbReference type="PANTHER" id="PTHR33169">
    <property type="entry name" value="PADR-FAMILY TRANSCRIPTIONAL REGULATOR"/>
    <property type="match status" value="1"/>
</dbReference>
<gene>
    <name evidence="2" type="ORF">GCM10008938_22080</name>
</gene>
<dbReference type="EMBL" id="BMOD01000007">
    <property type="protein sequence ID" value="GGJ35551.1"/>
    <property type="molecule type" value="Genomic_DNA"/>
</dbReference>
<dbReference type="PANTHER" id="PTHR33169:SF13">
    <property type="entry name" value="PADR-FAMILY TRANSCRIPTIONAL REGULATOR"/>
    <property type="match status" value="1"/>
</dbReference>
<dbReference type="SUPFAM" id="SSF46785">
    <property type="entry name" value="Winged helix' DNA-binding domain"/>
    <property type="match status" value="1"/>
</dbReference>
<evidence type="ECO:0000313" key="2">
    <source>
        <dbReference type="EMBL" id="GGJ35551.1"/>
    </source>
</evidence>
<dbReference type="RefSeq" id="WP_189002751.1">
    <property type="nucleotide sequence ID" value="NZ_BMOD01000007.1"/>
</dbReference>
<proteinExistence type="predicted"/>
<organism evidence="2 3">
    <name type="scientific">Deinococcus roseus</name>
    <dbReference type="NCBI Taxonomy" id="392414"/>
    <lineage>
        <taxon>Bacteria</taxon>
        <taxon>Thermotogati</taxon>
        <taxon>Deinococcota</taxon>
        <taxon>Deinococci</taxon>
        <taxon>Deinococcales</taxon>
        <taxon>Deinococcaceae</taxon>
        <taxon>Deinococcus</taxon>
    </lineage>
</organism>
<dbReference type="InterPro" id="IPR005149">
    <property type="entry name" value="Tscrpt_reg_PadR_N"/>
</dbReference>
<protein>
    <recommendedName>
        <fullName evidence="1">Transcription regulator PadR N-terminal domain-containing protein</fullName>
    </recommendedName>
</protein>
<evidence type="ECO:0000313" key="3">
    <source>
        <dbReference type="Proteomes" id="UP000632222"/>
    </source>
</evidence>
<dbReference type="Proteomes" id="UP000632222">
    <property type="component" value="Unassembled WGS sequence"/>
</dbReference>
<comment type="caution">
    <text evidence="2">The sequence shown here is derived from an EMBL/GenBank/DDBJ whole genome shotgun (WGS) entry which is preliminary data.</text>
</comment>